<dbReference type="InterPro" id="IPR023346">
    <property type="entry name" value="Lysozyme-like_dom_sf"/>
</dbReference>
<proteinExistence type="predicted"/>
<keyword evidence="1" id="KW-0175">Coiled coil</keyword>
<dbReference type="RefSeq" id="WP_191717081.1">
    <property type="nucleotide sequence ID" value="NZ_JACSQP010000001.1"/>
</dbReference>
<dbReference type="SUPFAM" id="SSF53955">
    <property type="entry name" value="Lysozyme-like"/>
    <property type="match status" value="1"/>
</dbReference>
<dbReference type="EMBL" id="JACSQP010000001">
    <property type="protein sequence ID" value="MBD7956042.1"/>
    <property type="molecule type" value="Genomic_DNA"/>
</dbReference>
<feature type="coiled-coil region" evidence="1">
    <location>
        <begin position="140"/>
        <end position="176"/>
    </location>
</feature>
<protein>
    <submittedName>
        <fullName evidence="2">Phospholipase</fullName>
    </submittedName>
</protein>
<gene>
    <name evidence="2" type="ORF">H9651_00120</name>
</gene>
<name>A0ABR8RXS7_9MICO</name>
<dbReference type="Proteomes" id="UP000648352">
    <property type="component" value="Unassembled WGS sequence"/>
</dbReference>
<evidence type="ECO:0000313" key="2">
    <source>
        <dbReference type="EMBL" id="MBD7956042.1"/>
    </source>
</evidence>
<evidence type="ECO:0000313" key="3">
    <source>
        <dbReference type="Proteomes" id="UP000648352"/>
    </source>
</evidence>
<sequence>MPTFTSALSRRALRVAHHRRVRRRLAVAGAIAAGIAFGGLAATGAAAAAEALPLSGDPSGATTLQSVAVEAAATVDEAHAAIAGAEAISTEIAQSGLDLGGEATEVDTSDLQAAVERLSGFEVMPLLLVPDVVDETAEHIETVTTRVADLRSRLDAAQAQKAAEEAAAAAAAAEAAAIAAGNTVEGAKATAAELAATQYGWGSDQFQCLDSLWTKESDWNYQAVNPSSGATGIPQSLPGHKMATAGADWQTNATTQIRWGLDYIFRAYGTPCAAWAHSQATDWY</sequence>
<accession>A0ABR8RXS7</accession>
<organism evidence="2 3">
    <name type="scientific">Microbacterium pullorum</name>
    <dbReference type="NCBI Taxonomy" id="2762236"/>
    <lineage>
        <taxon>Bacteria</taxon>
        <taxon>Bacillati</taxon>
        <taxon>Actinomycetota</taxon>
        <taxon>Actinomycetes</taxon>
        <taxon>Micrococcales</taxon>
        <taxon>Microbacteriaceae</taxon>
        <taxon>Microbacterium</taxon>
    </lineage>
</organism>
<comment type="caution">
    <text evidence="2">The sequence shown here is derived from an EMBL/GenBank/DDBJ whole genome shotgun (WGS) entry which is preliminary data.</text>
</comment>
<keyword evidence="3" id="KW-1185">Reference proteome</keyword>
<evidence type="ECO:0000256" key="1">
    <source>
        <dbReference type="SAM" id="Coils"/>
    </source>
</evidence>
<reference evidence="2 3" key="1">
    <citation type="submission" date="2020-08" db="EMBL/GenBank/DDBJ databases">
        <title>A Genomic Blueprint of the Chicken Gut Microbiome.</title>
        <authorList>
            <person name="Gilroy R."/>
            <person name="Ravi A."/>
            <person name="Getino M."/>
            <person name="Pursley I."/>
            <person name="Horton D.L."/>
            <person name="Alikhan N.-F."/>
            <person name="Baker D."/>
            <person name="Gharbi K."/>
            <person name="Hall N."/>
            <person name="Watson M."/>
            <person name="Adriaenssens E.M."/>
            <person name="Foster-Nyarko E."/>
            <person name="Jarju S."/>
            <person name="Secka A."/>
            <person name="Antonio M."/>
            <person name="Oren A."/>
            <person name="Chaudhuri R."/>
            <person name="La Ragione R.M."/>
            <person name="Hildebrand F."/>
            <person name="Pallen M.J."/>
        </authorList>
    </citation>
    <scope>NUCLEOTIDE SEQUENCE [LARGE SCALE GENOMIC DNA]</scope>
    <source>
        <strain evidence="2 3">Sa4CUA7</strain>
    </source>
</reference>